<reference evidence="2" key="1">
    <citation type="journal article" date="2022" name="Int. J. Mol. Sci.">
        <title>Draft Genome of Tanacetum Coccineum: Genomic Comparison of Closely Related Tanacetum-Family Plants.</title>
        <authorList>
            <person name="Yamashiro T."/>
            <person name="Shiraishi A."/>
            <person name="Nakayama K."/>
            <person name="Satake H."/>
        </authorList>
    </citation>
    <scope>NUCLEOTIDE SEQUENCE</scope>
</reference>
<feature type="region of interest" description="Disordered" evidence="1">
    <location>
        <begin position="135"/>
        <end position="195"/>
    </location>
</feature>
<reference evidence="2" key="2">
    <citation type="submission" date="2022-01" db="EMBL/GenBank/DDBJ databases">
        <authorList>
            <person name="Yamashiro T."/>
            <person name="Shiraishi A."/>
            <person name="Satake H."/>
            <person name="Nakayama K."/>
        </authorList>
    </citation>
    <scope>NUCLEOTIDE SEQUENCE</scope>
</reference>
<name>A0ABQ5BAG9_9ASTR</name>
<evidence type="ECO:0000256" key="1">
    <source>
        <dbReference type="SAM" id="MobiDB-lite"/>
    </source>
</evidence>
<proteinExistence type="predicted"/>
<feature type="compositionally biased region" description="Basic residues" evidence="1">
    <location>
        <begin position="163"/>
        <end position="178"/>
    </location>
</feature>
<protein>
    <submittedName>
        <fullName evidence="2">Uncharacterized protein</fullName>
    </submittedName>
</protein>
<comment type="caution">
    <text evidence="2">The sequence shown here is derived from an EMBL/GenBank/DDBJ whole genome shotgun (WGS) entry which is preliminary data.</text>
</comment>
<feature type="compositionally biased region" description="Polar residues" evidence="1">
    <location>
        <begin position="90"/>
        <end position="104"/>
    </location>
</feature>
<feature type="region of interest" description="Disordered" evidence="1">
    <location>
        <begin position="73"/>
        <end position="105"/>
    </location>
</feature>
<feature type="compositionally biased region" description="Polar residues" evidence="1">
    <location>
        <begin position="143"/>
        <end position="155"/>
    </location>
</feature>
<gene>
    <name evidence="2" type="ORF">Tco_0858852</name>
</gene>
<feature type="compositionally biased region" description="Basic and acidic residues" evidence="1">
    <location>
        <begin position="184"/>
        <end position="195"/>
    </location>
</feature>
<organism evidence="2 3">
    <name type="scientific">Tanacetum coccineum</name>
    <dbReference type="NCBI Taxonomy" id="301880"/>
    <lineage>
        <taxon>Eukaryota</taxon>
        <taxon>Viridiplantae</taxon>
        <taxon>Streptophyta</taxon>
        <taxon>Embryophyta</taxon>
        <taxon>Tracheophyta</taxon>
        <taxon>Spermatophyta</taxon>
        <taxon>Magnoliopsida</taxon>
        <taxon>eudicotyledons</taxon>
        <taxon>Gunneridae</taxon>
        <taxon>Pentapetalae</taxon>
        <taxon>asterids</taxon>
        <taxon>campanulids</taxon>
        <taxon>Asterales</taxon>
        <taxon>Asteraceae</taxon>
        <taxon>Asteroideae</taxon>
        <taxon>Anthemideae</taxon>
        <taxon>Anthemidinae</taxon>
        <taxon>Tanacetum</taxon>
    </lineage>
</organism>
<dbReference type="Proteomes" id="UP001151760">
    <property type="component" value="Unassembled WGS sequence"/>
</dbReference>
<evidence type="ECO:0000313" key="2">
    <source>
        <dbReference type="EMBL" id="GJT11810.1"/>
    </source>
</evidence>
<keyword evidence="3" id="KW-1185">Reference proteome</keyword>
<evidence type="ECO:0000313" key="3">
    <source>
        <dbReference type="Proteomes" id="UP001151760"/>
    </source>
</evidence>
<accession>A0ABQ5BAG9</accession>
<dbReference type="EMBL" id="BQNB010013098">
    <property type="protein sequence ID" value="GJT11810.1"/>
    <property type="molecule type" value="Genomic_DNA"/>
</dbReference>
<sequence length="238" mass="26574">MVAGKQILISEETIRADLLFDDAHGVENSYPKASYLGLAQDIGYESRHKSKVSISPDDYNGMLGHNFKWRARDAQGTPAQSAAQASISQGTAEVQGTDNSQGTAEVQGIAEVQGTTRRPVRRLKTNLSQAKLIRISRPKLKTSPKSGRNHGQTSPFWVESQHLKKQKRRRKKHKKKVSTAKLGRNKEEGTLSEEHYVQDDYTADPFFEDIVDKDAAVTPVLERKSDGLQKSILREKGY</sequence>
<feature type="compositionally biased region" description="Low complexity" evidence="1">
    <location>
        <begin position="79"/>
        <end position="89"/>
    </location>
</feature>